<gene>
    <name evidence="2" type="ORF">CJ229_001225</name>
</gene>
<evidence type="ECO:0000256" key="1">
    <source>
        <dbReference type="SAM" id="Phobius"/>
    </source>
</evidence>
<dbReference type="RefSeq" id="WP_068128192.1">
    <property type="nucleotide sequence ID" value="NZ_CP136964.1"/>
</dbReference>
<dbReference type="AlphaFoldDB" id="A0AAF1BNP0"/>
<reference evidence="3" key="1">
    <citation type="submission" date="2017-09" db="EMBL/GenBank/DDBJ databases">
        <title>Bacterial strain isolated from the female urinary microbiota.</title>
        <authorList>
            <person name="Thomas-White K."/>
            <person name="Kumar N."/>
            <person name="Forster S."/>
            <person name="Putonti C."/>
            <person name="Lawley T."/>
            <person name="Wolfe A.J."/>
        </authorList>
    </citation>
    <scope>NUCLEOTIDE SEQUENCE [LARGE SCALE GENOMIC DNA]</scope>
    <source>
        <strain evidence="3">UMB0959</strain>
    </source>
</reference>
<keyword evidence="1" id="KW-1133">Transmembrane helix</keyword>
<feature type="transmembrane region" description="Helical" evidence="1">
    <location>
        <begin position="34"/>
        <end position="55"/>
    </location>
</feature>
<keyword evidence="1" id="KW-0812">Transmembrane</keyword>
<dbReference type="KEGG" id="nmy:CJ229_001225"/>
<keyword evidence="3" id="KW-1185">Reference proteome</keyword>
<dbReference type="Proteomes" id="UP000243626">
    <property type="component" value="Chromosome"/>
</dbReference>
<dbReference type="Pfam" id="PF08113">
    <property type="entry name" value="CoxIIa"/>
    <property type="match status" value="1"/>
</dbReference>
<keyword evidence="1" id="KW-0472">Membrane</keyword>
<proteinExistence type="predicted"/>
<dbReference type="EMBL" id="CP136964">
    <property type="protein sequence ID" value="WOS96395.1"/>
    <property type="molecule type" value="Genomic_DNA"/>
</dbReference>
<evidence type="ECO:0000313" key="3">
    <source>
        <dbReference type="Proteomes" id="UP000243626"/>
    </source>
</evidence>
<sequence>MADKKVVHQNDDKDIVKNENVTEDVHNLDLRGTFFFTMALGALMLVSWLGVFWLFMERM</sequence>
<dbReference type="InterPro" id="IPR012538">
    <property type="entry name" value="Cyt_c_oxidase_su2a"/>
</dbReference>
<name>A0AAF1BNP0_9STAP</name>
<protein>
    <submittedName>
        <fullName evidence="2">Cytochrome c oxidase subunit 2A</fullName>
    </submittedName>
</protein>
<organism evidence="2 3">
    <name type="scientific">Nosocomiicoccus massiliensis</name>
    <dbReference type="NCBI Taxonomy" id="1232430"/>
    <lineage>
        <taxon>Bacteria</taxon>
        <taxon>Bacillati</taxon>
        <taxon>Bacillota</taxon>
        <taxon>Bacilli</taxon>
        <taxon>Bacillales</taxon>
        <taxon>Staphylococcaceae</taxon>
        <taxon>Nosocomiicoccus</taxon>
    </lineage>
</organism>
<accession>A0AAF1BNP0</accession>
<evidence type="ECO:0000313" key="2">
    <source>
        <dbReference type="EMBL" id="WOS96395.1"/>
    </source>
</evidence>